<feature type="domain" description="PurM-like C-terminal" evidence="3">
    <location>
        <begin position="165"/>
        <end position="317"/>
    </location>
</feature>
<name>A0ABZ1BVG3_9FIRM</name>
<dbReference type="InterPro" id="IPR016188">
    <property type="entry name" value="PurM-like_N"/>
</dbReference>
<evidence type="ECO:0000259" key="3">
    <source>
        <dbReference type="Pfam" id="PF02769"/>
    </source>
</evidence>
<dbReference type="Proteomes" id="UP001332192">
    <property type="component" value="Chromosome"/>
</dbReference>
<dbReference type="Pfam" id="PF02769">
    <property type="entry name" value="AIRS_C"/>
    <property type="match status" value="1"/>
</dbReference>
<dbReference type="SUPFAM" id="SSF55326">
    <property type="entry name" value="PurM N-terminal domain-like"/>
    <property type="match status" value="1"/>
</dbReference>
<evidence type="ECO:0000259" key="2">
    <source>
        <dbReference type="Pfam" id="PF00586"/>
    </source>
</evidence>
<accession>A0ABZ1BVG3</accession>
<dbReference type="CDD" id="cd02197">
    <property type="entry name" value="HypE"/>
    <property type="match status" value="1"/>
</dbReference>
<keyword evidence="5" id="KW-1185">Reference proteome</keyword>
<dbReference type="PIRSF" id="PIRSF005644">
    <property type="entry name" value="Hdrgns_mtr_HypE"/>
    <property type="match status" value="1"/>
</dbReference>
<proteinExistence type="inferred from homology"/>
<reference evidence="4 5" key="1">
    <citation type="journal article" date="2024" name="Front. Microbiol.">
        <title>Novel thermophilic genera Geochorda gen. nov. and Carboxydochorda gen. nov. from the deep terrestrial subsurface reveal the ecophysiological diversity in the class Limnochordia.</title>
        <authorList>
            <person name="Karnachuk O.V."/>
            <person name="Lukina A.P."/>
            <person name="Avakyan M.R."/>
            <person name="Kadnikov V.V."/>
            <person name="Begmatov S."/>
            <person name="Beletsky A.V."/>
            <person name="Vlasova K.G."/>
            <person name="Novikov A.A."/>
            <person name="Shcherbakova V.A."/>
            <person name="Mardanov A.V."/>
            <person name="Ravin N.V."/>
        </authorList>
    </citation>
    <scope>NUCLEOTIDE SEQUENCE [LARGE SCALE GENOMIC DNA]</scope>
    <source>
        <strain evidence="4 5">L945</strain>
    </source>
</reference>
<gene>
    <name evidence="4" type="primary">hypE</name>
    <name evidence="4" type="ORF">U7230_10480</name>
</gene>
<evidence type="ECO:0000313" key="5">
    <source>
        <dbReference type="Proteomes" id="UP001332192"/>
    </source>
</evidence>
<dbReference type="PANTHER" id="PTHR30303:SF0">
    <property type="entry name" value="CARBAMOYL DEHYDRATASE HYPE"/>
    <property type="match status" value="1"/>
</dbReference>
<dbReference type="InterPro" id="IPR036676">
    <property type="entry name" value="PurM-like_C_sf"/>
</dbReference>
<dbReference type="Gene3D" id="3.30.1330.10">
    <property type="entry name" value="PurM-like, N-terminal domain"/>
    <property type="match status" value="1"/>
</dbReference>
<comment type="similarity">
    <text evidence="1">Belongs to the HypE family.</text>
</comment>
<dbReference type="InterPro" id="IPR036921">
    <property type="entry name" value="PurM-like_N_sf"/>
</dbReference>
<dbReference type="NCBIfam" id="TIGR02124">
    <property type="entry name" value="hypE"/>
    <property type="match status" value="1"/>
</dbReference>
<feature type="domain" description="PurM-like N-terminal" evidence="2">
    <location>
        <begin position="42"/>
        <end position="153"/>
    </location>
</feature>
<dbReference type="EMBL" id="CP141615">
    <property type="protein sequence ID" value="WRP16516.1"/>
    <property type="molecule type" value="Genomic_DNA"/>
</dbReference>
<dbReference type="RefSeq" id="WP_324715789.1">
    <property type="nucleotide sequence ID" value="NZ_CP141615.1"/>
</dbReference>
<dbReference type="InterPro" id="IPR011854">
    <property type="entry name" value="HypE"/>
</dbReference>
<organism evidence="4 5">
    <name type="scientific">Carboxydichorda subterranea</name>
    <dbReference type="NCBI Taxonomy" id="3109565"/>
    <lineage>
        <taxon>Bacteria</taxon>
        <taxon>Bacillati</taxon>
        <taxon>Bacillota</taxon>
        <taxon>Limnochordia</taxon>
        <taxon>Limnochordales</taxon>
        <taxon>Geochordaceae</taxon>
        <taxon>Carboxydichorda</taxon>
    </lineage>
</organism>
<evidence type="ECO:0000256" key="1">
    <source>
        <dbReference type="ARBA" id="ARBA00006243"/>
    </source>
</evidence>
<protein>
    <submittedName>
        <fullName evidence="4">Hydrogenase expression/formation protein HypE</fullName>
    </submittedName>
</protein>
<dbReference type="SUPFAM" id="SSF56042">
    <property type="entry name" value="PurM C-terminal domain-like"/>
    <property type="match status" value="1"/>
</dbReference>
<dbReference type="InterPro" id="IPR010918">
    <property type="entry name" value="PurM-like_C_dom"/>
</dbReference>
<sequence>MHGRDPGYILVAHGSGGKLTGDLFRDLFLPAFRNPYLEQAGDQAVVPLDGVRLAVTTDSFVVSPLFFPGGDIGRLAVYGTVNDLAVGGAVPAYLTAGFIIEEGLSTEDLRRVVQSMSEAAARAGVSIIAGDTKVVERGKGDGLFINTTGVGWVPPGVELGPARIRPGDRLLVSGPVGDHGAAVMARRAGLDFEVEGLVSDTAPLAGLVQALLAAFPGAVRCMRDATRGGLATVLVELATASGKAFRVDEAAIAVREPVRGLCEVLGIDPLYAACEGRMVAVVAADVAEAAVELLRTYPDGQQAMLIGTVAEGPPGEVLMRTVAGGSRRLELLEGEQLPRIC</sequence>
<dbReference type="PANTHER" id="PTHR30303">
    <property type="entry name" value="HYDROGENASE ISOENZYMES FORMATION PROTEIN HYPE"/>
    <property type="match status" value="1"/>
</dbReference>
<dbReference type="Pfam" id="PF00586">
    <property type="entry name" value="AIRS"/>
    <property type="match status" value="1"/>
</dbReference>
<evidence type="ECO:0000313" key="4">
    <source>
        <dbReference type="EMBL" id="WRP16516.1"/>
    </source>
</evidence>
<dbReference type="Gene3D" id="3.90.650.10">
    <property type="entry name" value="PurM-like C-terminal domain"/>
    <property type="match status" value="1"/>
</dbReference>